<accession>A0AAD4Q748</accession>
<dbReference type="Proteomes" id="UP001201163">
    <property type="component" value="Unassembled WGS sequence"/>
</dbReference>
<keyword evidence="3" id="KW-1185">Reference proteome</keyword>
<name>A0AAD4Q748_9AGAM</name>
<sequence>MDMIEGGLKELRTGGRANDFGLAYLNFDIVDTGYIDADFVGKRVRFDSDPENNISRGVVVIVDVANTDDIGAGPVHPLRMQDGVYLQSKVILLDVTDLMLPHDSELPKPGVRLRAGGFLPWSAGASDQAWSGGQASIRHRKEEGQTRSLVQEGSRGKKQRGVIETGNCGKPLVGDPLFSVPIVCSGRTAQMSGSTSMTSKSKTWEVAECRRMVPRFHDEVLFCGNKDAVKGWMYGKSAQLGRRSLSGRRGAGAGARAHRRPIPASLTSNTERTEQPRVGALHDASYYARYTFAVSVTVMEGPEELRSLAEEDCDDDTSMDDDLMTISRDRQSFPSNAHTCPTRDVSARVYSTLPAQSNTDSIHDMIALEAALTRPSEVEGSREEKGRKGSGRCVWAPRPVVVVEERRNSH</sequence>
<evidence type="ECO:0000256" key="1">
    <source>
        <dbReference type="SAM" id="MobiDB-lite"/>
    </source>
</evidence>
<proteinExistence type="predicted"/>
<feature type="region of interest" description="Disordered" evidence="1">
    <location>
        <begin position="244"/>
        <end position="274"/>
    </location>
</feature>
<evidence type="ECO:0000313" key="3">
    <source>
        <dbReference type="Proteomes" id="UP001201163"/>
    </source>
</evidence>
<comment type="caution">
    <text evidence="2">The sequence shown here is derived from an EMBL/GenBank/DDBJ whole genome shotgun (WGS) entry which is preliminary data.</text>
</comment>
<gene>
    <name evidence="2" type="ORF">EDB92DRAFT_1822439</name>
</gene>
<protein>
    <submittedName>
        <fullName evidence="2">Uncharacterized protein</fullName>
    </submittedName>
</protein>
<dbReference type="AlphaFoldDB" id="A0AAD4Q748"/>
<dbReference type="EMBL" id="JAKELL010000327">
    <property type="protein sequence ID" value="KAH8977315.1"/>
    <property type="molecule type" value="Genomic_DNA"/>
</dbReference>
<feature type="region of interest" description="Disordered" evidence="1">
    <location>
        <begin position="138"/>
        <end position="161"/>
    </location>
</feature>
<organism evidence="2 3">
    <name type="scientific">Lactarius akahatsu</name>
    <dbReference type="NCBI Taxonomy" id="416441"/>
    <lineage>
        <taxon>Eukaryota</taxon>
        <taxon>Fungi</taxon>
        <taxon>Dikarya</taxon>
        <taxon>Basidiomycota</taxon>
        <taxon>Agaricomycotina</taxon>
        <taxon>Agaricomycetes</taxon>
        <taxon>Russulales</taxon>
        <taxon>Russulaceae</taxon>
        <taxon>Lactarius</taxon>
    </lineage>
</organism>
<reference evidence="2" key="1">
    <citation type="submission" date="2022-01" db="EMBL/GenBank/DDBJ databases">
        <title>Comparative genomics reveals a dynamic genome evolution in the ectomycorrhizal milk-cap (Lactarius) mushrooms.</title>
        <authorList>
            <consortium name="DOE Joint Genome Institute"/>
            <person name="Lebreton A."/>
            <person name="Tang N."/>
            <person name="Kuo A."/>
            <person name="LaButti K."/>
            <person name="Drula E."/>
            <person name="Barry K."/>
            <person name="Clum A."/>
            <person name="Lipzen A."/>
            <person name="Mousain D."/>
            <person name="Ng V."/>
            <person name="Wang R."/>
            <person name="Wang X."/>
            <person name="Dai Y."/>
            <person name="Henrissat B."/>
            <person name="Grigoriev I.V."/>
            <person name="Guerin-Laguette A."/>
            <person name="Yu F."/>
            <person name="Martin F.M."/>
        </authorList>
    </citation>
    <scope>NUCLEOTIDE SEQUENCE</scope>
    <source>
        <strain evidence="2">QP</strain>
    </source>
</reference>
<evidence type="ECO:0000313" key="2">
    <source>
        <dbReference type="EMBL" id="KAH8977315.1"/>
    </source>
</evidence>